<dbReference type="Proteomes" id="UP001464555">
    <property type="component" value="Unassembled WGS sequence"/>
</dbReference>
<keyword evidence="1" id="KW-0732">Signal</keyword>
<feature type="signal peptide" evidence="1">
    <location>
        <begin position="1"/>
        <end position="18"/>
    </location>
</feature>
<dbReference type="EMBL" id="JBBYHR010000004">
    <property type="protein sequence ID" value="MEL1244605.1"/>
    <property type="molecule type" value="Genomic_DNA"/>
</dbReference>
<keyword evidence="3" id="KW-1185">Reference proteome</keyword>
<evidence type="ECO:0008006" key="4">
    <source>
        <dbReference type="Google" id="ProtNLM"/>
    </source>
</evidence>
<gene>
    <name evidence="2" type="ORF">AAEO56_10060</name>
</gene>
<sequence>MRKILLLLLFSASCWSQANNFVARQKNLVWENVVISDQANIPELLAKHPRLTITSSKNAVYKGKGSHIKNICPDTSPFMEDEVSFDFEIEPGDGKYRVTVFNIVYTQGKTKTTTAAEKYFLEKGILKQDAQSKKDFECLGIYFSRIFTMTMIYKNKM</sequence>
<feature type="chain" id="PRO_5046513247" description="DUF4468 domain-containing protein" evidence="1">
    <location>
        <begin position="19"/>
        <end position="157"/>
    </location>
</feature>
<evidence type="ECO:0000313" key="2">
    <source>
        <dbReference type="EMBL" id="MEL1244605.1"/>
    </source>
</evidence>
<evidence type="ECO:0000256" key="1">
    <source>
        <dbReference type="SAM" id="SignalP"/>
    </source>
</evidence>
<reference evidence="2 3" key="1">
    <citation type="submission" date="2024-04" db="EMBL/GenBank/DDBJ databases">
        <title>Flavobacterium sp. DGU11 16S ribosomal RNA gene Genome sequencing and assembly.</title>
        <authorList>
            <person name="Park S."/>
        </authorList>
    </citation>
    <scope>NUCLEOTIDE SEQUENCE [LARGE SCALE GENOMIC DNA]</scope>
    <source>
        <strain evidence="2 3">DGU11</strain>
    </source>
</reference>
<protein>
    <recommendedName>
        <fullName evidence="4">DUF4468 domain-containing protein</fullName>
    </recommendedName>
</protein>
<accession>A0ABU9HWQ8</accession>
<evidence type="ECO:0000313" key="3">
    <source>
        <dbReference type="Proteomes" id="UP001464555"/>
    </source>
</evidence>
<proteinExistence type="predicted"/>
<organism evidence="2 3">
    <name type="scientific">Flavobacterium arundinis</name>
    <dbReference type="NCBI Taxonomy" id="3139143"/>
    <lineage>
        <taxon>Bacteria</taxon>
        <taxon>Pseudomonadati</taxon>
        <taxon>Bacteroidota</taxon>
        <taxon>Flavobacteriia</taxon>
        <taxon>Flavobacteriales</taxon>
        <taxon>Flavobacteriaceae</taxon>
        <taxon>Flavobacterium</taxon>
    </lineage>
</organism>
<comment type="caution">
    <text evidence="2">The sequence shown here is derived from an EMBL/GenBank/DDBJ whole genome shotgun (WGS) entry which is preliminary data.</text>
</comment>
<name>A0ABU9HWQ8_9FLAO</name>
<dbReference type="RefSeq" id="WP_341696919.1">
    <property type="nucleotide sequence ID" value="NZ_JBBYHR010000004.1"/>
</dbReference>